<gene>
    <name evidence="5" type="primary">argC</name>
    <name evidence="7" type="ORF">BSZ40_04710</name>
</gene>
<evidence type="ECO:0000313" key="8">
    <source>
        <dbReference type="Proteomes" id="UP000185612"/>
    </source>
</evidence>
<keyword evidence="2 5" id="KW-0028">Amino-acid biosynthesis</keyword>
<keyword evidence="1 5" id="KW-0055">Arginine biosynthesis</keyword>
<dbReference type="AlphaFoldDB" id="A0A1Q5PX56"/>
<dbReference type="InterPro" id="IPR000534">
    <property type="entry name" value="Semialdehyde_DH_NAD-bd"/>
</dbReference>
<organism evidence="7 8">
    <name type="scientific">Buchananella hordeovulneris</name>
    <dbReference type="NCBI Taxonomy" id="52770"/>
    <lineage>
        <taxon>Bacteria</taxon>
        <taxon>Bacillati</taxon>
        <taxon>Actinomycetota</taxon>
        <taxon>Actinomycetes</taxon>
        <taxon>Actinomycetales</taxon>
        <taxon>Actinomycetaceae</taxon>
        <taxon>Buchananella</taxon>
    </lineage>
</organism>
<comment type="catalytic activity">
    <reaction evidence="5">
        <text>N-acetyl-L-glutamate 5-semialdehyde + phosphate + NADP(+) = N-acetyl-L-glutamyl 5-phosphate + NADPH + H(+)</text>
        <dbReference type="Rhea" id="RHEA:21588"/>
        <dbReference type="ChEBI" id="CHEBI:15378"/>
        <dbReference type="ChEBI" id="CHEBI:29123"/>
        <dbReference type="ChEBI" id="CHEBI:43474"/>
        <dbReference type="ChEBI" id="CHEBI:57783"/>
        <dbReference type="ChEBI" id="CHEBI:57936"/>
        <dbReference type="ChEBI" id="CHEBI:58349"/>
        <dbReference type="EC" id="1.2.1.38"/>
    </reaction>
</comment>
<evidence type="ECO:0000256" key="4">
    <source>
        <dbReference type="ARBA" id="ARBA00023002"/>
    </source>
</evidence>
<dbReference type="InterPro" id="IPR036291">
    <property type="entry name" value="NAD(P)-bd_dom_sf"/>
</dbReference>
<evidence type="ECO:0000313" key="7">
    <source>
        <dbReference type="EMBL" id="OKL52204.1"/>
    </source>
</evidence>
<dbReference type="InterPro" id="IPR050085">
    <property type="entry name" value="AGPR"/>
</dbReference>
<dbReference type="InParanoid" id="A0A1Q5PX56"/>
<dbReference type="STRING" id="52770.BSZ40_04710"/>
<dbReference type="Pfam" id="PF01118">
    <property type="entry name" value="Semialdhyde_dh"/>
    <property type="match status" value="1"/>
</dbReference>
<dbReference type="Pfam" id="PF22698">
    <property type="entry name" value="Semialdhyde_dhC_1"/>
    <property type="match status" value="1"/>
</dbReference>
<evidence type="ECO:0000256" key="3">
    <source>
        <dbReference type="ARBA" id="ARBA00022857"/>
    </source>
</evidence>
<dbReference type="EMBL" id="MQVS01000003">
    <property type="protein sequence ID" value="OKL52204.1"/>
    <property type="molecule type" value="Genomic_DNA"/>
</dbReference>
<comment type="caution">
    <text evidence="7">The sequence shown here is derived from an EMBL/GenBank/DDBJ whole genome shotgun (WGS) entry which is preliminary data.</text>
</comment>
<evidence type="ECO:0000259" key="6">
    <source>
        <dbReference type="SMART" id="SM00859"/>
    </source>
</evidence>
<keyword evidence="3 5" id="KW-0521">NADP</keyword>
<dbReference type="EC" id="1.2.1.38" evidence="5"/>
<dbReference type="UniPathway" id="UPA00068">
    <property type="reaction ID" value="UER00108"/>
</dbReference>
<comment type="subcellular location">
    <subcellularLocation>
        <location evidence="5">Cytoplasm</location>
    </subcellularLocation>
</comment>
<dbReference type="InterPro" id="IPR058924">
    <property type="entry name" value="AGPR_dimerisation_dom"/>
</dbReference>
<proteinExistence type="inferred from homology"/>
<dbReference type="CDD" id="cd23934">
    <property type="entry name" value="AGPR_1_C"/>
    <property type="match status" value="1"/>
</dbReference>
<comment type="pathway">
    <text evidence="5">Amino-acid biosynthesis; L-arginine biosynthesis; N(2)-acetyl-L-ornithine from L-glutamate: step 3/4.</text>
</comment>
<feature type="active site" evidence="5">
    <location>
        <position position="161"/>
    </location>
</feature>
<keyword evidence="4 5" id="KW-0560">Oxidoreductase</keyword>
<keyword evidence="8" id="KW-1185">Reference proteome</keyword>
<dbReference type="NCBIfam" id="TIGR01850">
    <property type="entry name" value="argC"/>
    <property type="match status" value="1"/>
</dbReference>
<dbReference type="GO" id="GO:0005737">
    <property type="term" value="C:cytoplasm"/>
    <property type="evidence" value="ECO:0007669"/>
    <property type="project" value="UniProtKB-SubCell"/>
</dbReference>
<evidence type="ECO:0000256" key="1">
    <source>
        <dbReference type="ARBA" id="ARBA00022571"/>
    </source>
</evidence>
<dbReference type="Gene3D" id="3.40.50.720">
    <property type="entry name" value="NAD(P)-binding Rossmann-like Domain"/>
    <property type="match status" value="1"/>
</dbReference>
<dbReference type="Gene3D" id="3.30.360.10">
    <property type="entry name" value="Dihydrodipicolinate Reductase, domain 2"/>
    <property type="match status" value="1"/>
</dbReference>
<dbReference type="PANTHER" id="PTHR32338">
    <property type="entry name" value="N-ACETYL-GAMMA-GLUTAMYL-PHOSPHATE REDUCTASE, CHLOROPLASTIC-RELATED-RELATED"/>
    <property type="match status" value="1"/>
</dbReference>
<dbReference type="Proteomes" id="UP000185612">
    <property type="component" value="Unassembled WGS sequence"/>
</dbReference>
<dbReference type="GO" id="GO:0006526">
    <property type="term" value="P:L-arginine biosynthetic process"/>
    <property type="evidence" value="ECO:0007669"/>
    <property type="project" value="UniProtKB-UniRule"/>
</dbReference>
<dbReference type="SUPFAM" id="SSF55347">
    <property type="entry name" value="Glyceraldehyde-3-phosphate dehydrogenase-like, C-terminal domain"/>
    <property type="match status" value="1"/>
</dbReference>
<dbReference type="SMART" id="SM00859">
    <property type="entry name" value="Semialdhyde_dh"/>
    <property type="match status" value="1"/>
</dbReference>
<keyword evidence="5" id="KW-0963">Cytoplasm</keyword>
<dbReference type="CDD" id="cd24148">
    <property type="entry name" value="AGPR_1_actinobacAGPR_like"/>
    <property type="match status" value="1"/>
</dbReference>
<name>A0A1Q5PX56_9ACTO</name>
<dbReference type="GO" id="GO:0070401">
    <property type="term" value="F:NADP+ binding"/>
    <property type="evidence" value="ECO:0007669"/>
    <property type="project" value="InterPro"/>
</dbReference>
<accession>A0A1Q5PX56</accession>
<evidence type="ECO:0000256" key="2">
    <source>
        <dbReference type="ARBA" id="ARBA00022605"/>
    </source>
</evidence>
<dbReference type="HAMAP" id="MF_00150">
    <property type="entry name" value="ArgC_type1"/>
    <property type="match status" value="1"/>
</dbReference>
<reference evidence="8" key="1">
    <citation type="submission" date="2016-12" db="EMBL/GenBank/DDBJ databases">
        <authorList>
            <person name="Meng X."/>
        </authorList>
    </citation>
    <scope>NUCLEOTIDE SEQUENCE [LARGE SCALE GENOMIC DNA]</scope>
    <source>
        <strain evidence="8">DSM 20732</strain>
    </source>
</reference>
<sequence length="358" mass="36673">MVIRMVLRIAVVGASGYAGGEVLRVLLSHPQVEITSLTAATSAGSKLADHHPHLGPLAARSLEPSEPAQLLDNDAIVMALPHGASGSLTAELDALGYQGVVLDCGADHRLTDAEAWQQWYGGPYPGAWTYGLPELLHAGETCPRQQRELLRASRRIAVPGCNVTAVTLATQAAVAADLIDATRLTAVLAVGYSGAGKTLRPHLLASQALGNIVPYAVGGSHRHIPEIEQNLQVVGAAAPRVSFTPVLVPVSRGILATITAPLSPGVDAAALHAATTQCYQDEALVEVLPLGQWPTTGPVVGTGRAQLAVGVDQRAGVALMQAALDNLGKGTAGAAVQCLNLAAGLPETTAVAQIGVAP</sequence>
<comment type="function">
    <text evidence="5">Catalyzes the NADPH-dependent reduction of N-acetyl-5-glutamyl phosphate to yield N-acetyl-L-glutamate 5-semialdehyde.</text>
</comment>
<dbReference type="GO" id="GO:0003942">
    <property type="term" value="F:N-acetyl-gamma-glutamyl-phosphate reductase activity"/>
    <property type="evidence" value="ECO:0007669"/>
    <property type="project" value="UniProtKB-UniRule"/>
</dbReference>
<dbReference type="PANTHER" id="PTHR32338:SF10">
    <property type="entry name" value="N-ACETYL-GAMMA-GLUTAMYL-PHOSPHATE REDUCTASE, CHLOROPLASTIC-RELATED"/>
    <property type="match status" value="1"/>
</dbReference>
<comment type="similarity">
    <text evidence="5">Belongs to the NAGSA dehydrogenase family. Type 1 subfamily.</text>
</comment>
<feature type="domain" description="Semialdehyde dehydrogenase NAD-binding" evidence="6">
    <location>
        <begin position="8"/>
        <end position="142"/>
    </location>
</feature>
<dbReference type="SUPFAM" id="SSF51735">
    <property type="entry name" value="NAD(P)-binding Rossmann-fold domains"/>
    <property type="match status" value="1"/>
</dbReference>
<dbReference type="GO" id="GO:0051287">
    <property type="term" value="F:NAD binding"/>
    <property type="evidence" value="ECO:0007669"/>
    <property type="project" value="InterPro"/>
</dbReference>
<dbReference type="FunCoup" id="A0A1Q5PX56">
    <property type="interactions" value="102"/>
</dbReference>
<evidence type="ECO:0000256" key="5">
    <source>
        <dbReference type="HAMAP-Rule" id="MF_00150"/>
    </source>
</evidence>
<dbReference type="InterPro" id="IPR000706">
    <property type="entry name" value="AGPR_type-1"/>
</dbReference>
<protein>
    <recommendedName>
        <fullName evidence="5">N-acetyl-gamma-glutamyl-phosphate reductase</fullName>
        <shortName evidence="5">AGPR</shortName>
        <ecNumber evidence="5">1.2.1.38</ecNumber>
    </recommendedName>
    <alternativeName>
        <fullName evidence="5">N-acetyl-glutamate semialdehyde dehydrogenase</fullName>
        <shortName evidence="5">NAGSA dehydrogenase</shortName>
    </alternativeName>
</protein>